<organism evidence="2 3">
    <name type="scientific">Riccia fluitans</name>
    <dbReference type="NCBI Taxonomy" id="41844"/>
    <lineage>
        <taxon>Eukaryota</taxon>
        <taxon>Viridiplantae</taxon>
        <taxon>Streptophyta</taxon>
        <taxon>Embryophyta</taxon>
        <taxon>Marchantiophyta</taxon>
        <taxon>Marchantiopsida</taxon>
        <taxon>Marchantiidae</taxon>
        <taxon>Marchantiales</taxon>
        <taxon>Ricciaceae</taxon>
        <taxon>Riccia</taxon>
    </lineage>
</organism>
<evidence type="ECO:0000256" key="1">
    <source>
        <dbReference type="SAM" id="MobiDB-lite"/>
    </source>
</evidence>
<comment type="caution">
    <text evidence="2">The sequence shown here is derived from an EMBL/GenBank/DDBJ whole genome shotgun (WGS) entry which is preliminary data.</text>
</comment>
<accession>A0ABD1Y5F2</accession>
<dbReference type="AlphaFoldDB" id="A0ABD1Y5F2"/>
<protein>
    <submittedName>
        <fullName evidence="2">Uncharacterized protein</fullName>
    </submittedName>
</protein>
<keyword evidence="3" id="KW-1185">Reference proteome</keyword>
<sequence length="83" mass="9654">MADNPPTKRNNKTEWNERDLGHHGRPACKECSTGTCQARSEWPLENVRTRNATRLSQKERTQVDSNRRIGMYKRANEGKQPRC</sequence>
<feature type="compositionally biased region" description="Basic and acidic residues" evidence="1">
    <location>
        <begin position="74"/>
        <end position="83"/>
    </location>
</feature>
<reference evidence="2 3" key="1">
    <citation type="submission" date="2024-09" db="EMBL/GenBank/DDBJ databases">
        <title>Chromosome-scale assembly of Riccia fluitans.</title>
        <authorList>
            <person name="Paukszto L."/>
            <person name="Sawicki J."/>
            <person name="Karawczyk K."/>
            <person name="Piernik-Szablinska J."/>
            <person name="Szczecinska M."/>
            <person name="Mazdziarz M."/>
        </authorList>
    </citation>
    <scope>NUCLEOTIDE SEQUENCE [LARGE SCALE GENOMIC DNA]</scope>
    <source>
        <strain evidence="2">Rf_01</strain>
        <tissue evidence="2">Aerial parts of the thallus</tissue>
    </source>
</reference>
<feature type="region of interest" description="Disordered" evidence="1">
    <location>
        <begin position="47"/>
        <end position="83"/>
    </location>
</feature>
<name>A0ABD1Y5F2_9MARC</name>
<dbReference type="EMBL" id="JBHFFA010000006">
    <property type="protein sequence ID" value="KAL2621971.1"/>
    <property type="molecule type" value="Genomic_DNA"/>
</dbReference>
<feature type="compositionally biased region" description="Basic and acidic residues" evidence="1">
    <location>
        <begin position="56"/>
        <end position="67"/>
    </location>
</feature>
<evidence type="ECO:0000313" key="2">
    <source>
        <dbReference type="EMBL" id="KAL2621971.1"/>
    </source>
</evidence>
<evidence type="ECO:0000313" key="3">
    <source>
        <dbReference type="Proteomes" id="UP001605036"/>
    </source>
</evidence>
<feature type="compositionally biased region" description="Basic and acidic residues" evidence="1">
    <location>
        <begin position="11"/>
        <end position="22"/>
    </location>
</feature>
<gene>
    <name evidence="2" type="ORF">R1flu_002176</name>
</gene>
<feature type="region of interest" description="Disordered" evidence="1">
    <location>
        <begin position="1"/>
        <end position="30"/>
    </location>
</feature>
<proteinExistence type="predicted"/>
<dbReference type="Proteomes" id="UP001605036">
    <property type="component" value="Unassembled WGS sequence"/>
</dbReference>